<comment type="caution">
    <text evidence="10">The sequence shown here is derived from an EMBL/GenBank/DDBJ whole genome shotgun (WGS) entry which is preliminary data.</text>
</comment>
<keyword evidence="4" id="KW-0227">DNA damage</keyword>
<dbReference type="GO" id="GO:0005829">
    <property type="term" value="C:cytosol"/>
    <property type="evidence" value="ECO:0007669"/>
    <property type="project" value="TreeGrafter"/>
</dbReference>
<proteinExistence type="inferred from homology"/>
<keyword evidence="6" id="KW-0238">DNA-binding</keyword>
<dbReference type="SMART" id="SM00533">
    <property type="entry name" value="MUTSd"/>
    <property type="match status" value="1"/>
</dbReference>
<dbReference type="AlphaFoldDB" id="W4RHZ2"/>
<name>W4RHZ2_9BACI</name>
<dbReference type="Pfam" id="PF01624">
    <property type="entry name" value="MutS_I"/>
    <property type="match status" value="1"/>
</dbReference>
<evidence type="ECO:0000256" key="7">
    <source>
        <dbReference type="ARBA" id="ARBA00023204"/>
    </source>
</evidence>
<dbReference type="InterPro" id="IPR007860">
    <property type="entry name" value="DNA_mmatch_repair_MutS_con_dom"/>
</dbReference>
<evidence type="ECO:0000259" key="9">
    <source>
        <dbReference type="SMART" id="SM00533"/>
    </source>
</evidence>
<dbReference type="InterPro" id="IPR036187">
    <property type="entry name" value="DNA_mismatch_repair_MutS_sf"/>
</dbReference>
<evidence type="ECO:0000256" key="8">
    <source>
        <dbReference type="ARBA" id="ARBA00024647"/>
    </source>
</evidence>
<dbReference type="InterPro" id="IPR045076">
    <property type="entry name" value="MutS"/>
</dbReference>
<keyword evidence="11" id="KW-1185">Reference proteome</keyword>
<dbReference type="GO" id="GO:0140664">
    <property type="term" value="F:ATP-dependent DNA damage sensor activity"/>
    <property type="evidence" value="ECO:0007669"/>
    <property type="project" value="InterPro"/>
</dbReference>
<dbReference type="SUPFAM" id="SSF53150">
    <property type="entry name" value="DNA repair protein MutS, domain II"/>
    <property type="match status" value="1"/>
</dbReference>
<comment type="similarity">
    <text evidence="1">Belongs to the DNA mismatch repair MutS family.</text>
</comment>
<dbReference type="Gene3D" id="3.40.1170.10">
    <property type="entry name" value="DNA repair protein MutS, domain I"/>
    <property type="match status" value="1"/>
</dbReference>
<dbReference type="InterPro" id="IPR007695">
    <property type="entry name" value="DNA_mismatch_repair_MutS-lik_N"/>
</dbReference>
<dbReference type="Proteomes" id="UP000018949">
    <property type="component" value="Unassembled WGS sequence"/>
</dbReference>
<evidence type="ECO:0000256" key="2">
    <source>
        <dbReference type="ARBA" id="ARBA00021982"/>
    </source>
</evidence>
<dbReference type="Gene3D" id="1.10.1420.10">
    <property type="match status" value="1"/>
</dbReference>
<dbReference type="eggNOG" id="COG0249">
    <property type="taxonomic scope" value="Bacteria"/>
</dbReference>
<dbReference type="InterPro" id="IPR036678">
    <property type="entry name" value="MutS_con_dom_sf"/>
</dbReference>
<dbReference type="PANTHER" id="PTHR11361:SF34">
    <property type="entry name" value="DNA MISMATCH REPAIR PROTEIN MSH1, MITOCHONDRIAL"/>
    <property type="match status" value="1"/>
</dbReference>
<dbReference type="Gene3D" id="6.10.140.80">
    <property type="match status" value="1"/>
</dbReference>
<dbReference type="SUPFAM" id="SSF55271">
    <property type="entry name" value="DNA repair protein MutS, domain I"/>
    <property type="match status" value="1"/>
</dbReference>
<dbReference type="FunFam" id="3.40.1170.10:FF:000001">
    <property type="entry name" value="DNA mismatch repair protein MutS"/>
    <property type="match status" value="1"/>
</dbReference>
<dbReference type="EMBL" id="BAUW01000002">
    <property type="protein sequence ID" value="GAE43772.1"/>
    <property type="molecule type" value="Genomic_DNA"/>
</dbReference>
<dbReference type="InterPro" id="IPR007696">
    <property type="entry name" value="DNA_mismatch_repair_MutS_core"/>
</dbReference>
<feature type="domain" description="DNA mismatch repair protein MutS core" evidence="9">
    <location>
        <begin position="274"/>
        <end position="449"/>
    </location>
</feature>
<dbReference type="GO" id="GO:0006298">
    <property type="term" value="P:mismatch repair"/>
    <property type="evidence" value="ECO:0007669"/>
    <property type="project" value="InterPro"/>
</dbReference>
<evidence type="ECO:0000313" key="11">
    <source>
        <dbReference type="Proteomes" id="UP000018949"/>
    </source>
</evidence>
<evidence type="ECO:0000256" key="6">
    <source>
        <dbReference type="ARBA" id="ARBA00023125"/>
    </source>
</evidence>
<dbReference type="Pfam" id="PF05192">
    <property type="entry name" value="MutS_III"/>
    <property type="match status" value="1"/>
</dbReference>
<reference evidence="10 11" key="1">
    <citation type="submission" date="2013-12" db="EMBL/GenBank/DDBJ databases">
        <title>NBRP : Genome information of microbial organism related human and environment.</title>
        <authorList>
            <person name="Hattori M."/>
            <person name="Oshima K."/>
            <person name="Inaba H."/>
            <person name="Suda W."/>
            <person name="Sakamoto M."/>
            <person name="Iino T."/>
            <person name="Kitahara M."/>
            <person name="Oshida Y."/>
            <person name="Iida T."/>
            <person name="Kudo T."/>
            <person name="Itoh T."/>
            <person name="Ahmed I."/>
            <person name="Ohkuma M."/>
        </authorList>
    </citation>
    <scope>NUCLEOTIDE SEQUENCE [LARGE SCALE GENOMIC DNA]</scope>
    <source>
        <strain evidence="10 11">JCM 21738</strain>
    </source>
</reference>
<dbReference type="FunFam" id="1.10.1420.10:FF:000001">
    <property type="entry name" value="DNA mismatch repair protein MutS"/>
    <property type="match status" value="1"/>
</dbReference>
<dbReference type="InterPro" id="IPR016151">
    <property type="entry name" value="DNA_mismatch_repair_MutS_N"/>
</dbReference>
<dbReference type="Pfam" id="PF05188">
    <property type="entry name" value="MutS_II"/>
    <property type="match status" value="1"/>
</dbReference>
<evidence type="ECO:0000256" key="1">
    <source>
        <dbReference type="ARBA" id="ARBA00006271"/>
    </source>
</evidence>
<protein>
    <recommendedName>
        <fullName evidence="2">DNA mismatch repair protein MutS</fullName>
    </recommendedName>
</protein>
<comment type="function">
    <text evidence="8">This protein is involved in the repair of mismatches in DNA. It is possible that it carries out the mismatch recognition step. This protein has a weak ATPase activity.</text>
</comment>
<dbReference type="PANTHER" id="PTHR11361">
    <property type="entry name" value="DNA MISMATCH REPAIR PROTEIN MUTS FAMILY MEMBER"/>
    <property type="match status" value="1"/>
</dbReference>
<dbReference type="GO" id="GO:0005524">
    <property type="term" value="F:ATP binding"/>
    <property type="evidence" value="ECO:0007669"/>
    <property type="project" value="UniProtKB-KW"/>
</dbReference>
<gene>
    <name evidence="10" type="ORF">JCM21738_428</name>
</gene>
<evidence type="ECO:0000313" key="10">
    <source>
        <dbReference type="EMBL" id="GAE43772.1"/>
    </source>
</evidence>
<keyword evidence="5" id="KW-0067">ATP-binding</keyword>
<accession>W4RHZ2</accession>
<dbReference type="Gene3D" id="3.30.420.110">
    <property type="entry name" value="MutS, connector domain"/>
    <property type="match status" value="1"/>
</dbReference>
<dbReference type="SUPFAM" id="SSF48334">
    <property type="entry name" value="DNA repair protein MutS, domain III"/>
    <property type="match status" value="1"/>
</dbReference>
<evidence type="ECO:0000256" key="5">
    <source>
        <dbReference type="ARBA" id="ARBA00022840"/>
    </source>
</evidence>
<dbReference type="GO" id="GO:0030983">
    <property type="term" value="F:mismatched DNA binding"/>
    <property type="evidence" value="ECO:0007669"/>
    <property type="project" value="InterPro"/>
</dbReference>
<organism evidence="10 11">
    <name type="scientific">Mesobacillus boroniphilus JCM 21738</name>
    <dbReference type="NCBI Taxonomy" id="1294265"/>
    <lineage>
        <taxon>Bacteria</taxon>
        <taxon>Bacillati</taxon>
        <taxon>Bacillota</taxon>
        <taxon>Bacilli</taxon>
        <taxon>Bacillales</taxon>
        <taxon>Bacillaceae</taxon>
        <taxon>Mesobacillus</taxon>
    </lineage>
</organism>
<evidence type="ECO:0000256" key="4">
    <source>
        <dbReference type="ARBA" id="ARBA00022763"/>
    </source>
</evidence>
<sequence length="450" mass="50882">MATYTPMIKQYLQVKADYQDAFLFFRLGDFYEMFFEDALKASQELEITLTSREGGGEERIPMCGVPYHSAPNYIEQLINKGYKVAICEQTEDPKTAKGVVKREVVQLITPGTVMEGRGLLEKENNFIATVSVFPGDTYGFACSDLSTGESRVTLVNGSVEELINELSISGAKEVVIESSLSPEIQKKLKERSILALSIEDNTDLNENFSELFADLENEQLKNTASRLFNYLYRTQKRSLDHLQKVSVYKVQQYMKIDYFSKRNLELTETIRSTAKKGTLLWLLDETMTAMGGRMLKQWINRPLIDKAEISRRQELVQLFVGQFFERQELREKLKEVYDLERLAGRVAFGNLNPRDLMQLKRSLLQVPSLKHILESLSHEEAALMADRLDPCEEAADLLEQAIVDNPPLSVKEGTSSVMATITSLTSIAMPAGTERLGLPCLNVTSVRKQA</sequence>
<keyword evidence="3" id="KW-0547">Nucleotide-binding</keyword>
<keyword evidence="7" id="KW-0234">DNA repair</keyword>
<evidence type="ECO:0000256" key="3">
    <source>
        <dbReference type="ARBA" id="ARBA00022741"/>
    </source>
</evidence>